<evidence type="ECO:0000313" key="2">
    <source>
        <dbReference type="EMBL" id="CAN94822.1"/>
    </source>
</evidence>
<evidence type="ECO:0000256" key="1">
    <source>
        <dbReference type="SAM" id="MobiDB-lite"/>
    </source>
</evidence>
<gene>
    <name evidence="2" type="ordered locus">sce4659</name>
</gene>
<reference evidence="2 3" key="1">
    <citation type="journal article" date="2007" name="Nat. Biotechnol.">
        <title>Complete genome sequence of the myxobacterium Sorangium cellulosum.</title>
        <authorList>
            <person name="Schneiker S."/>
            <person name="Perlova O."/>
            <person name="Kaiser O."/>
            <person name="Gerth K."/>
            <person name="Alici A."/>
            <person name="Altmeyer M.O."/>
            <person name="Bartels D."/>
            <person name="Bekel T."/>
            <person name="Beyer S."/>
            <person name="Bode E."/>
            <person name="Bode H.B."/>
            <person name="Bolten C.J."/>
            <person name="Choudhuri J.V."/>
            <person name="Doss S."/>
            <person name="Elnakady Y.A."/>
            <person name="Frank B."/>
            <person name="Gaigalat L."/>
            <person name="Goesmann A."/>
            <person name="Groeger C."/>
            <person name="Gross F."/>
            <person name="Jelsbak L."/>
            <person name="Jelsbak L."/>
            <person name="Kalinowski J."/>
            <person name="Kegler C."/>
            <person name="Knauber T."/>
            <person name="Konietzny S."/>
            <person name="Kopp M."/>
            <person name="Krause L."/>
            <person name="Krug D."/>
            <person name="Linke B."/>
            <person name="Mahmud T."/>
            <person name="Martinez-Arias R."/>
            <person name="McHardy A.C."/>
            <person name="Merai M."/>
            <person name="Meyer F."/>
            <person name="Mormann S."/>
            <person name="Munoz-Dorado J."/>
            <person name="Perez J."/>
            <person name="Pradella S."/>
            <person name="Rachid S."/>
            <person name="Raddatz G."/>
            <person name="Rosenau F."/>
            <person name="Rueckert C."/>
            <person name="Sasse F."/>
            <person name="Scharfe M."/>
            <person name="Schuster S.C."/>
            <person name="Suen G."/>
            <person name="Treuner-Lange A."/>
            <person name="Velicer G.J."/>
            <person name="Vorholter F.-J."/>
            <person name="Weissman K.J."/>
            <person name="Welch R.D."/>
            <person name="Wenzel S.C."/>
            <person name="Whitworth D.E."/>
            <person name="Wilhelm S."/>
            <person name="Wittmann C."/>
            <person name="Bloecker H."/>
            <person name="Puehler A."/>
            <person name="Mueller R."/>
        </authorList>
    </citation>
    <scope>NUCLEOTIDE SEQUENCE [LARGE SCALE GENOMIC DNA]</scope>
    <source>
        <strain evidence="3">So ce56</strain>
    </source>
</reference>
<feature type="compositionally biased region" description="Basic and acidic residues" evidence="1">
    <location>
        <begin position="67"/>
        <end position="76"/>
    </location>
</feature>
<name>A9FA04_SORC5</name>
<dbReference type="AlphaFoldDB" id="A9FA04"/>
<keyword evidence="3" id="KW-1185">Reference proteome</keyword>
<dbReference type="BioCyc" id="SCEL448385:SCE_RS23925-MONOMER"/>
<dbReference type="KEGG" id="scl:sce4659"/>
<dbReference type="EMBL" id="AM746676">
    <property type="protein sequence ID" value="CAN94822.1"/>
    <property type="molecule type" value="Genomic_DNA"/>
</dbReference>
<evidence type="ECO:0000313" key="3">
    <source>
        <dbReference type="Proteomes" id="UP000002139"/>
    </source>
</evidence>
<sequence length="154" mass="16053">MSGRGRRGPAPRMHAAGRGGRVCGRRTARRAMEGIMGQKAKQRSEAQAQENARFDEVDQSKGIFRLDGPHPKDAELRAPGSLGGGPYEESGRGGPAGSLERRETGAEATAAGAPAPPEEEPPPESGATEQAQPKGALPQHEEPGAKERKAAGQS</sequence>
<proteinExistence type="predicted"/>
<feature type="compositionally biased region" description="Gly residues" evidence="1">
    <location>
        <begin position="81"/>
        <end position="96"/>
    </location>
</feature>
<feature type="compositionally biased region" description="Basic and acidic residues" evidence="1">
    <location>
        <begin position="139"/>
        <end position="154"/>
    </location>
</feature>
<protein>
    <submittedName>
        <fullName evidence="2">Uncharacterized protein</fullName>
    </submittedName>
</protein>
<organism evidence="2 3">
    <name type="scientific">Sorangium cellulosum (strain So ce56)</name>
    <name type="common">Polyangium cellulosum (strain So ce56)</name>
    <dbReference type="NCBI Taxonomy" id="448385"/>
    <lineage>
        <taxon>Bacteria</taxon>
        <taxon>Pseudomonadati</taxon>
        <taxon>Myxococcota</taxon>
        <taxon>Polyangia</taxon>
        <taxon>Polyangiales</taxon>
        <taxon>Polyangiaceae</taxon>
        <taxon>Sorangium</taxon>
    </lineage>
</organism>
<dbReference type="HOGENOM" id="CLU_143538_0_0_7"/>
<dbReference type="STRING" id="448385.sce4659"/>
<accession>A9FA04</accession>
<dbReference type="Proteomes" id="UP000002139">
    <property type="component" value="Chromosome"/>
</dbReference>
<feature type="region of interest" description="Disordered" evidence="1">
    <location>
        <begin position="1"/>
        <end position="154"/>
    </location>
</feature>